<protein>
    <submittedName>
        <fullName evidence="1">Uncharacterized protein</fullName>
    </submittedName>
</protein>
<evidence type="ECO:0000313" key="2">
    <source>
        <dbReference type="Proteomes" id="UP001230504"/>
    </source>
</evidence>
<dbReference type="AlphaFoldDB" id="A0AAD8PV72"/>
<organism evidence="1 2">
    <name type="scientific">Colletotrichum navitas</name>
    <dbReference type="NCBI Taxonomy" id="681940"/>
    <lineage>
        <taxon>Eukaryota</taxon>
        <taxon>Fungi</taxon>
        <taxon>Dikarya</taxon>
        <taxon>Ascomycota</taxon>
        <taxon>Pezizomycotina</taxon>
        <taxon>Sordariomycetes</taxon>
        <taxon>Hypocreomycetidae</taxon>
        <taxon>Glomerellales</taxon>
        <taxon>Glomerellaceae</taxon>
        <taxon>Colletotrichum</taxon>
        <taxon>Colletotrichum graminicola species complex</taxon>
    </lineage>
</organism>
<reference evidence="1" key="1">
    <citation type="submission" date="2021-06" db="EMBL/GenBank/DDBJ databases">
        <title>Comparative genomics, transcriptomics and evolutionary studies reveal genomic signatures of adaptation to plant cell wall in hemibiotrophic fungi.</title>
        <authorList>
            <consortium name="DOE Joint Genome Institute"/>
            <person name="Baroncelli R."/>
            <person name="Diaz J.F."/>
            <person name="Benocci T."/>
            <person name="Peng M."/>
            <person name="Battaglia E."/>
            <person name="Haridas S."/>
            <person name="Andreopoulos W."/>
            <person name="Labutti K."/>
            <person name="Pangilinan J."/>
            <person name="Floch G.L."/>
            <person name="Makela M.R."/>
            <person name="Henrissat B."/>
            <person name="Grigoriev I.V."/>
            <person name="Crouch J.A."/>
            <person name="De Vries R.P."/>
            <person name="Sukno S.A."/>
            <person name="Thon M.R."/>
        </authorList>
    </citation>
    <scope>NUCLEOTIDE SEQUENCE</scope>
    <source>
        <strain evidence="1">CBS 125086</strain>
    </source>
</reference>
<name>A0AAD8PV72_9PEZI</name>
<dbReference type="GeneID" id="85436441"/>
<sequence length="198" mass="21512">MVWSGLVLPSRKRTLAARDRDVKDNGLKKKFPSLPSSNLGKLVNRWDRPCFTATTCRPLPTFFLRCCTAVDAADLLPGNAFLIRPIKATTFQGLRSIDFGQLQSCLPRCTQPALDHDLQPAVAHLLRPGDCCCCPLLSTSQGFRGLTAPKPWTRVDAGMLPVVACRCSIPSIGSGAFPRIWGGMHQPTPALTDVPVSD</sequence>
<dbReference type="Proteomes" id="UP001230504">
    <property type="component" value="Unassembled WGS sequence"/>
</dbReference>
<comment type="caution">
    <text evidence="1">The sequence shown here is derived from an EMBL/GenBank/DDBJ whole genome shotgun (WGS) entry which is preliminary data.</text>
</comment>
<keyword evidence="2" id="KW-1185">Reference proteome</keyword>
<dbReference type="RefSeq" id="XP_060411897.1">
    <property type="nucleotide sequence ID" value="XM_060552201.1"/>
</dbReference>
<evidence type="ECO:0000313" key="1">
    <source>
        <dbReference type="EMBL" id="KAK1584836.1"/>
    </source>
</evidence>
<proteinExistence type="predicted"/>
<gene>
    <name evidence="1" type="ORF">LY79DRAFT_290203</name>
</gene>
<dbReference type="EMBL" id="JAHLJV010000050">
    <property type="protein sequence ID" value="KAK1584836.1"/>
    <property type="molecule type" value="Genomic_DNA"/>
</dbReference>
<accession>A0AAD8PV72</accession>